<evidence type="ECO:0000256" key="1">
    <source>
        <dbReference type="SAM" id="SignalP"/>
    </source>
</evidence>
<dbReference type="EMBL" id="LOHG01000004">
    <property type="protein sequence ID" value="MCI8209651.1"/>
    <property type="molecule type" value="Genomic_DNA"/>
</dbReference>
<proteinExistence type="predicted"/>
<gene>
    <name evidence="2" type="ORF">AUC61_08890</name>
</gene>
<sequence length="136" mass="15071">MKNTLLTLVMFASLLPLAGTSLAQEWQPPLASNLCFRNSQNLSPGTAMAGEYKVIHGPYTSSSNCTDASHGFVLRTQSGMRWPLTVEKLVGGAWRTVVRKEYDPYRKLGNGTFRLILDNRESTQAVSYKGNYTIPL</sequence>
<protein>
    <submittedName>
        <fullName evidence="2">Uncharacterized protein</fullName>
    </submittedName>
</protein>
<keyword evidence="1" id="KW-0732">Signal</keyword>
<feature type="chain" id="PRO_5045366085" evidence="1">
    <location>
        <begin position="24"/>
        <end position="136"/>
    </location>
</feature>
<keyword evidence="3" id="KW-1185">Reference proteome</keyword>
<name>A0ABS9ZGB5_9PSED</name>
<reference evidence="2 3" key="1">
    <citation type="submission" date="2015-12" db="EMBL/GenBank/DDBJ databases">
        <title>Phylogenomics in the description of a new species in the Pseudomonas syringae group.</title>
        <authorList>
            <person name="Busquets A."/>
            <person name="Gomila M."/>
            <person name="Beiki F."/>
            <person name="Rahimian H."/>
            <person name="Mulet M."/>
            <person name="Sanchez D."/>
            <person name="Garcia-Valdes E."/>
            <person name="Lalucat J."/>
        </authorList>
    </citation>
    <scope>NUCLEOTIDE SEQUENCE [LARGE SCALE GENOMIC DNA]</scope>
    <source>
        <strain evidence="2 3">S25</strain>
    </source>
</reference>
<evidence type="ECO:0000313" key="2">
    <source>
        <dbReference type="EMBL" id="MCI8209651.1"/>
    </source>
</evidence>
<accession>A0ABS9ZGB5</accession>
<dbReference type="Proteomes" id="UP001320513">
    <property type="component" value="Unassembled WGS sequence"/>
</dbReference>
<organism evidence="2 3">
    <name type="scientific">Pseudomonas maioricensis</name>
    <dbReference type="NCBI Taxonomy" id="1766623"/>
    <lineage>
        <taxon>Bacteria</taxon>
        <taxon>Pseudomonadati</taxon>
        <taxon>Pseudomonadota</taxon>
        <taxon>Gammaproteobacteria</taxon>
        <taxon>Pseudomonadales</taxon>
        <taxon>Pseudomonadaceae</taxon>
        <taxon>Pseudomonas</taxon>
    </lineage>
</organism>
<evidence type="ECO:0000313" key="3">
    <source>
        <dbReference type="Proteomes" id="UP001320513"/>
    </source>
</evidence>
<feature type="signal peptide" evidence="1">
    <location>
        <begin position="1"/>
        <end position="23"/>
    </location>
</feature>
<comment type="caution">
    <text evidence="2">The sequence shown here is derived from an EMBL/GenBank/DDBJ whole genome shotgun (WGS) entry which is preliminary data.</text>
</comment>